<name>A0A9W9ZB18_9CNID</name>
<dbReference type="Gene3D" id="4.10.1000.10">
    <property type="entry name" value="Zinc finger, CCCH-type"/>
    <property type="match status" value="1"/>
</dbReference>
<feature type="domain" description="C3H1-type" evidence="6">
    <location>
        <begin position="1"/>
        <end position="23"/>
    </location>
</feature>
<proteinExistence type="predicted"/>
<organism evidence="7 8">
    <name type="scientific">Desmophyllum pertusum</name>
    <dbReference type="NCBI Taxonomy" id="174260"/>
    <lineage>
        <taxon>Eukaryota</taxon>
        <taxon>Metazoa</taxon>
        <taxon>Cnidaria</taxon>
        <taxon>Anthozoa</taxon>
        <taxon>Hexacorallia</taxon>
        <taxon>Scleractinia</taxon>
        <taxon>Caryophylliina</taxon>
        <taxon>Caryophylliidae</taxon>
        <taxon>Desmophyllum</taxon>
    </lineage>
</organism>
<evidence type="ECO:0000256" key="3">
    <source>
        <dbReference type="ARBA" id="ARBA00022833"/>
    </source>
</evidence>
<dbReference type="PROSITE" id="PS50103">
    <property type="entry name" value="ZF_C3H1"/>
    <property type="match status" value="1"/>
</dbReference>
<keyword evidence="1 4" id="KW-0479">Metal-binding</keyword>
<evidence type="ECO:0000259" key="6">
    <source>
        <dbReference type="PROSITE" id="PS50103"/>
    </source>
</evidence>
<gene>
    <name evidence="7" type="ORF">OS493_023632</name>
</gene>
<dbReference type="GO" id="GO:0008270">
    <property type="term" value="F:zinc ion binding"/>
    <property type="evidence" value="ECO:0007669"/>
    <property type="project" value="UniProtKB-KW"/>
</dbReference>
<dbReference type="InterPro" id="IPR000571">
    <property type="entry name" value="Znf_CCCH"/>
</dbReference>
<dbReference type="SUPFAM" id="SSF90229">
    <property type="entry name" value="CCCH zinc finger"/>
    <property type="match status" value="1"/>
</dbReference>
<keyword evidence="5" id="KW-0175">Coiled coil</keyword>
<feature type="coiled-coil region" evidence="5">
    <location>
        <begin position="18"/>
        <end position="52"/>
    </location>
</feature>
<evidence type="ECO:0000256" key="4">
    <source>
        <dbReference type="PROSITE-ProRule" id="PRU00723"/>
    </source>
</evidence>
<dbReference type="AlphaFoldDB" id="A0A9W9ZB18"/>
<accession>A0A9W9ZB18</accession>
<evidence type="ECO:0000256" key="1">
    <source>
        <dbReference type="ARBA" id="ARBA00022723"/>
    </source>
</evidence>
<evidence type="ECO:0000256" key="5">
    <source>
        <dbReference type="SAM" id="Coils"/>
    </source>
</evidence>
<dbReference type="EMBL" id="MU826367">
    <property type="protein sequence ID" value="KAJ7378377.1"/>
    <property type="molecule type" value="Genomic_DNA"/>
</dbReference>
<evidence type="ECO:0000256" key="2">
    <source>
        <dbReference type="ARBA" id="ARBA00022771"/>
    </source>
</evidence>
<evidence type="ECO:0000313" key="8">
    <source>
        <dbReference type="Proteomes" id="UP001163046"/>
    </source>
</evidence>
<protein>
    <recommendedName>
        <fullName evidence="6">C3H1-type domain-containing protein</fullName>
    </recommendedName>
</protein>
<feature type="zinc finger region" description="C3H1-type" evidence="4">
    <location>
        <begin position="1"/>
        <end position="23"/>
    </location>
</feature>
<keyword evidence="2 4" id="KW-0863">Zinc-finger</keyword>
<keyword evidence="3 4" id="KW-0862">Zinc</keyword>
<dbReference type="Proteomes" id="UP001163046">
    <property type="component" value="Unassembled WGS sequence"/>
</dbReference>
<keyword evidence="8" id="KW-1185">Reference proteome</keyword>
<sequence length="171" mass="19865">MCPGWTKGTCKLNKSCTFAHGEKELTAWNEHLEKMENELKTKTEEEKKKEQTEDGALQVLLTRLTTFQQYMQLSRVDLVIPMSQRQPRSLQIKKAMEFVLGQRMFMVPSNSVNATFFDEDVQQVTSVVSHTARRREYHGKKTGIKVLLNQLPQKTRPRNKCKKEVEAPPFH</sequence>
<comment type="caution">
    <text evidence="7">The sequence shown here is derived from an EMBL/GenBank/DDBJ whole genome shotgun (WGS) entry which is preliminary data.</text>
</comment>
<evidence type="ECO:0000313" key="7">
    <source>
        <dbReference type="EMBL" id="KAJ7378377.1"/>
    </source>
</evidence>
<dbReference type="InterPro" id="IPR036855">
    <property type="entry name" value="Znf_CCCH_sf"/>
</dbReference>
<reference evidence="7" key="1">
    <citation type="submission" date="2023-01" db="EMBL/GenBank/DDBJ databases">
        <title>Genome assembly of the deep-sea coral Lophelia pertusa.</title>
        <authorList>
            <person name="Herrera S."/>
            <person name="Cordes E."/>
        </authorList>
    </citation>
    <scope>NUCLEOTIDE SEQUENCE</scope>
    <source>
        <strain evidence="7">USNM1676648</strain>
        <tissue evidence="7">Polyp</tissue>
    </source>
</reference>